<dbReference type="EMBL" id="DTIY01000022">
    <property type="protein sequence ID" value="HGY38832.1"/>
    <property type="molecule type" value="Genomic_DNA"/>
</dbReference>
<feature type="transmembrane region" description="Helical" evidence="1">
    <location>
        <begin position="56"/>
        <end position="79"/>
    </location>
</feature>
<keyword evidence="1" id="KW-0812">Transmembrane</keyword>
<evidence type="ECO:0008006" key="3">
    <source>
        <dbReference type="Google" id="ProtNLM"/>
    </source>
</evidence>
<dbReference type="GO" id="GO:0015297">
    <property type="term" value="F:antiporter activity"/>
    <property type="evidence" value="ECO:0007669"/>
    <property type="project" value="InterPro"/>
</dbReference>
<feature type="transmembrane region" description="Helical" evidence="1">
    <location>
        <begin position="31"/>
        <end position="50"/>
    </location>
</feature>
<dbReference type="RefSeq" id="WP_017873484.1">
    <property type="nucleotide sequence ID" value="NZ_CP187957.1"/>
</dbReference>
<feature type="transmembrane region" description="Helical" evidence="1">
    <location>
        <begin position="6"/>
        <end position="24"/>
    </location>
</feature>
<proteinExistence type="predicted"/>
<name>A0A7V4TFM1_9BACT</name>
<comment type="caution">
    <text evidence="2">The sequence shown here is derived from an EMBL/GenBank/DDBJ whole genome shotgun (WGS) entry which is preliminary data.</text>
</comment>
<dbReference type="Pfam" id="PF03334">
    <property type="entry name" value="PhaG_MnhG_YufB"/>
    <property type="match status" value="1"/>
</dbReference>
<evidence type="ECO:0000313" key="2">
    <source>
        <dbReference type="EMBL" id="HGY38832.1"/>
    </source>
</evidence>
<dbReference type="GO" id="GO:0098662">
    <property type="term" value="P:inorganic cation transmembrane transport"/>
    <property type="evidence" value="ECO:0007669"/>
    <property type="project" value="InterPro"/>
</dbReference>
<dbReference type="InterPro" id="IPR005133">
    <property type="entry name" value="PhaG_MnhG_YufB"/>
</dbReference>
<sequence>MIYHFLFIMGLVLTAYGSVGMICARNNFQRIHFFGIADTLGAGLIMLGVATKWTEAFPRVLFVFFLSLVTGSIMAHVFAKSMFERSKRC</sequence>
<organism evidence="2">
    <name type="scientific">Candidatus Caldatribacterium saccharofermentans</name>
    <dbReference type="NCBI Taxonomy" id="1454753"/>
    <lineage>
        <taxon>Bacteria</taxon>
        <taxon>Pseudomonadati</taxon>
        <taxon>Atribacterota</taxon>
        <taxon>Atribacteria</taxon>
        <taxon>Atribacterales</taxon>
        <taxon>Candidatus Caldatribacteriaceae</taxon>
        <taxon>Candidatus Caldatribacterium</taxon>
    </lineage>
</organism>
<keyword evidence="1" id="KW-1133">Transmembrane helix</keyword>
<keyword evidence="1" id="KW-0472">Membrane</keyword>
<evidence type="ECO:0000256" key="1">
    <source>
        <dbReference type="SAM" id="Phobius"/>
    </source>
</evidence>
<accession>A0A7V4TFM1</accession>
<reference evidence="2" key="1">
    <citation type="journal article" date="2020" name="mSystems">
        <title>Genome- and Community-Level Interaction Insights into Carbon Utilization and Element Cycling Functions of Hydrothermarchaeota in Hydrothermal Sediment.</title>
        <authorList>
            <person name="Zhou Z."/>
            <person name="Liu Y."/>
            <person name="Xu W."/>
            <person name="Pan J."/>
            <person name="Luo Z.H."/>
            <person name="Li M."/>
        </authorList>
    </citation>
    <scope>NUCLEOTIDE SEQUENCE [LARGE SCALE GENOMIC DNA]</scope>
    <source>
        <strain evidence="2">SpSt-82</strain>
    </source>
</reference>
<gene>
    <name evidence="2" type="ORF">ENW11_03350</name>
</gene>
<protein>
    <recommendedName>
        <fullName evidence="3">Sodium:proton antiporter</fullName>
    </recommendedName>
</protein>
<dbReference type="AlphaFoldDB" id="A0A7V4TFM1"/>